<dbReference type="Proteomes" id="UP000026941">
    <property type="component" value="Unassembled WGS sequence"/>
</dbReference>
<organism evidence="8 9">
    <name type="scientific">Rhizobium rhizogenes NBRC 13257</name>
    <dbReference type="NCBI Taxonomy" id="1220581"/>
    <lineage>
        <taxon>Bacteria</taxon>
        <taxon>Pseudomonadati</taxon>
        <taxon>Pseudomonadota</taxon>
        <taxon>Alphaproteobacteria</taxon>
        <taxon>Hyphomicrobiales</taxon>
        <taxon>Rhizobiaceae</taxon>
        <taxon>Rhizobium/Agrobacterium group</taxon>
        <taxon>Rhizobium</taxon>
    </lineage>
</organism>
<evidence type="ECO:0000256" key="2">
    <source>
        <dbReference type="ARBA" id="ARBA00006156"/>
    </source>
</evidence>
<evidence type="ECO:0000256" key="1">
    <source>
        <dbReference type="ARBA" id="ARBA00004651"/>
    </source>
</evidence>
<protein>
    <submittedName>
        <fullName evidence="8">Type III secretion system</fullName>
    </submittedName>
</protein>
<feature type="transmembrane region" description="Helical" evidence="7">
    <location>
        <begin position="50"/>
        <end position="71"/>
    </location>
</feature>
<keyword evidence="3" id="KW-1003">Cell membrane</keyword>
<feature type="transmembrane region" description="Helical" evidence="7">
    <location>
        <begin position="12"/>
        <end position="38"/>
    </location>
</feature>
<gene>
    <name evidence="8" type="ORF">RRH01S_05_00240</name>
</gene>
<dbReference type="PRINTS" id="PR00952">
    <property type="entry name" value="TYPE3IMQPROT"/>
</dbReference>
<comment type="caution">
    <text evidence="8">The sequence shown here is derived from an EMBL/GenBank/DDBJ whole genome shotgun (WGS) entry which is preliminary data.</text>
</comment>
<dbReference type="PANTHER" id="PTHR34040:SF2">
    <property type="entry name" value="FLAGELLAR BIOSYNTHETIC PROTEIN FLIQ"/>
    <property type="match status" value="1"/>
</dbReference>
<comment type="subcellular location">
    <subcellularLocation>
        <location evidence="1">Cell membrane</location>
        <topology evidence="1">Multi-pass membrane protein</topology>
    </subcellularLocation>
</comment>
<keyword evidence="4 7" id="KW-0812">Transmembrane</keyword>
<evidence type="ECO:0000313" key="8">
    <source>
        <dbReference type="EMBL" id="GAJ92953.1"/>
    </source>
</evidence>
<sequence>MMGQEQISAEIGASILATFALAGPMLGLAAILGLVIAIFQAATQIQEQTIAQIVKIFVLSFVLLVFGRALATPLLEHSIHIFNDFPTMVQ</sequence>
<evidence type="ECO:0000256" key="4">
    <source>
        <dbReference type="ARBA" id="ARBA00022692"/>
    </source>
</evidence>
<dbReference type="AlphaFoldDB" id="A0AA87U7X5"/>
<evidence type="ECO:0000256" key="6">
    <source>
        <dbReference type="ARBA" id="ARBA00023136"/>
    </source>
</evidence>
<evidence type="ECO:0000256" key="5">
    <source>
        <dbReference type="ARBA" id="ARBA00022989"/>
    </source>
</evidence>
<keyword evidence="6 7" id="KW-0472">Membrane</keyword>
<dbReference type="PANTHER" id="PTHR34040">
    <property type="entry name" value="FLAGELLAR BIOSYNTHETIC PROTEIN FLIQ"/>
    <property type="match status" value="1"/>
</dbReference>
<name>A0AA87U7X5_RHIRH</name>
<dbReference type="EMBL" id="BAYX01000005">
    <property type="protein sequence ID" value="GAJ92953.1"/>
    <property type="molecule type" value="Genomic_DNA"/>
</dbReference>
<reference evidence="8 9" key="1">
    <citation type="submission" date="2014-05" db="EMBL/GenBank/DDBJ databases">
        <title>Whole genome shotgun sequence of Rhizobium rhizogenes NBRC 13257.</title>
        <authorList>
            <person name="Katano-Makiyama Y."/>
            <person name="Hosoyama A."/>
            <person name="Hashimoto M."/>
            <person name="Hosoyama Y."/>
            <person name="Noguchi M."/>
            <person name="Tsuchikane K."/>
            <person name="Kimura A."/>
            <person name="Ohji S."/>
            <person name="Ichikawa N."/>
            <person name="Yamazoe A."/>
            <person name="Fujita N."/>
        </authorList>
    </citation>
    <scope>NUCLEOTIDE SEQUENCE [LARGE SCALE GENOMIC DNA]</scope>
    <source>
        <strain evidence="8 9">NBRC 13257</strain>
    </source>
</reference>
<keyword evidence="5 7" id="KW-1133">Transmembrane helix</keyword>
<comment type="similarity">
    <text evidence="2">Belongs to the FliQ/MopD/SpaQ family.</text>
</comment>
<evidence type="ECO:0000313" key="9">
    <source>
        <dbReference type="Proteomes" id="UP000026941"/>
    </source>
</evidence>
<accession>A0AA87U7X5</accession>
<dbReference type="Pfam" id="PF01313">
    <property type="entry name" value="Bac_export_3"/>
    <property type="match status" value="1"/>
</dbReference>
<dbReference type="GO" id="GO:0005886">
    <property type="term" value="C:plasma membrane"/>
    <property type="evidence" value="ECO:0007669"/>
    <property type="project" value="UniProtKB-SubCell"/>
</dbReference>
<dbReference type="GO" id="GO:0009306">
    <property type="term" value="P:protein secretion"/>
    <property type="evidence" value="ECO:0007669"/>
    <property type="project" value="InterPro"/>
</dbReference>
<evidence type="ECO:0000256" key="7">
    <source>
        <dbReference type="SAM" id="Phobius"/>
    </source>
</evidence>
<proteinExistence type="inferred from homology"/>
<dbReference type="InterPro" id="IPR002191">
    <property type="entry name" value="Bac_export_3"/>
</dbReference>
<evidence type="ECO:0000256" key="3">
    <source>
        <dbReference type="ARBA" id="ARBA00022475"/>
    </source>
</evidence>